<name>A0A7G9Z6G2_9EURY</name>
<evidence type="ECO:0000313" key="2">
    <source>
        <dbReference type="EMBL" id="QNO55846.1"/>
    </source>
</evidence>
<protein>
    <recommendedName>
        <fullName evidence="1">Tetrapyrrole biosynthesis uroporphyrinogen III synthase domain-containing protein</fullName>
    </recommendedName>
</protein>
<dbReference type="InterPro" id="IPR039793">
    <property type="entry name" value="UROS/Hem4"/>
</dbReference>
<evidence type="ECO:0000259" key="1">
    <source>
        <dbReference type="Pfam" id="PF02602"/>
    </source>
</evidence>
<dbReference type="PANTHER" id="PTHR40082:SF1">
    <property type="entry name" value="BLR5956 PROTEIN"/>
    <property type="match status" value="1"/>
</dbReference>
<organism evidence="2">
    <name type="scientific">Candidatus Methanophaga sp. ANME-1 ERB7</name>
    <dbReference type="NCBI Taxonomy" id="2759913"/>
    <lineage>
        <taxon>Archaea</taxon>
        <taxon>Methanobacteriati</taxon>
        <taxon>Methanobacteriota</taxon>
        <taxon>Stenosarchaea group</taxon>
        <taxon>Methanomicrobia</taxon>
        <taxon>Candidatus Methanophagales</taxon>
        <taxon>Candidatus Methanophagaceae</taxon>
        <taxon>Candidatus Methanophaga</taxon>
    </lineage>
</organism>
<dbReference type="EMBL" id="MT631631">
    <property type="protein sequence ID" value="QNO55846.1"/>
    <property type="molecule type" value="Genomic_DNA"/>
</dbReference>
<dbReference type="AlphaFoldDB" id="A0A7G9Z6G2"/>
<dbReference type="SUPFAM" id="SSF69618">
    <property type="entry name" value="HemD-like"/>
    <property type="match status" value="1"/>
</dbReference>
<sequence>MQNAKNIKVQNRDKIAVFRPENVLKKTKEIADRYGFDFFGFPLFELVERKDALAELEAAFAECVDIAVFTSINGVKKAFGICNGKFDLKKKFRDDTVAVCAIGPATKAELANRGLHVHIMPAEYSSDGLKTVFDAIEVKDTRIVFLRSSEGGKDIITFLDAKGAFVTDIAIYNVREIALAECEELFNELVWYGPDYVIFTSSLTFRIFLKHTKELNITDIVFDNAKIVAIGDPTAETIKEEGLNVDLVAQKSTIGDLLKEIRADL</sequence>
<dbReference type="PANTHER" id="PTHR40082">
    <property type="entry name" value="BLR5956 PROTEIN"/>
    <property type="match status" value="1"/>
</dbReference>
<dbReference type="GO" id="GO:0004852">
    <property type="term" value="F:uroporphyrinogen-III synthase activity"/>
    <property type="evidence" value="ECO:0007669"/>
    <property type="project" value="InterPro"/>
</dbReference>
<dbReference type="CDD" id="cd06578">
    <property type="entry name" value="HemD"/>
    <property type="match status" value="1"/>
</dbReference>
<dbReference type="InterPro" id="IPR036108">
    <property type="entry name" value="4pyrrol_syn_uPrphyn_synt_sf"/>
</dbReference>
<feature type="domain" description="Tetrapyrrole biosynthesis uroporphyrinogen III synthase" evidence="1">
    <location>
        <begin position="27"/>
        <end position="258"/>
    </location>
</feature>
<dbReference type="Gene3D" id="3.40.50.10090">
    <property type="match status" value="2"/>
</dbReference>
<dbReference type="GO" id="GO:0006780">
    <property type="term" value="P:uroporphyrinogen III biosynthetic process"/>
    <property type="evidence" value="ECO:0007669"/>
    <property type="project" value="InterPro"/>
</dbReference>
<proteinExistence type="predicted"/>
<dbReference type="InterPro" id="IPR003754">
    <property type="entry name" value="4pyrrol_synth_uPrphyn_synth"/>
</dbReference>
<dbReference type="Pfam" id="PF02602">
    <property type="entry name" value="HEM4"/>
    <property type="match status" value="1"/>
</dbReference>
<reference evidence="2" key="1">
    <citation type="submission" date="2020-06" db="EMBL/GenBank/DDBJ databases">
        <title>Unique genomic features of the anaerobic methanotrophic archaea.</title>
        <authorList>
            <person name="Chadwick G.L."/>
            <person name="Skennerton C.T."/>
            <person name="Laso-Perez R."/>
            <person name="Leu A.O."/>
            <person name="Speth D.R."/>
            <person name="Yu H."/>
            <person name="Morgan-Lang C."/>
            <person name="Hatzenpichler R."/>
            <person name="Goudeau D."/>
            <person name="Malmstrom R."/>
            <person name="Brazelton W.J."/>
            <person name="Woyke T."/>
            <person name="Hallam S.J."/>
            <person name="Tyson G.W."/>
            <person name="Wegener G."/>
            <person name="Boetius A."/>
            <person name="Orphan V."/>
        </authorList>
    </citation>
    <scope>NUCLEOTIDE SEQUENCE</scope>
</reference>
<gene>
    <name evidence="2" type="ORF">BCMEECLJ_00012</name>
</gene>
<accession>A0A7G9Z6G2</accession>